<organism evidence="1 2">
    <name type="scientific">Morganella psychrotolerans</name>
    <dbReference type="NCBI Taxonomy" id="368603"/>
    <lineage>
        <taxon>Bacteria</taxon>
        <taxon>Pseudomonadati</taxon>
        <taxon>Pseudomonadota</taxon>
        <taxon>Gammaproteobacteria</taxon>
        <taxon>Enterobacterales</taxon>
        <taxon>Morganellaceae</taxon>
        <taxon>Morganella</taxon>
    </lineage>
</organism>
<evidence type="ECO:0000313" key="2">
    <source>
        <dbReference type="Proteomes" id="UP000092377"/>
    </source>
</evidence>
<gene>
    <name evidence="1" type="ORF">AYY18_04345</name>
</gene>
<proteinExistence type="predicted"/>
<dbReference type="Proteomes" id="UP000092377">
    <property type="component" value="Unassembled WGS sequence"/>
</dbReference>
<accession>A0A1B8HEJ7</accession>
<dbReference type="OrthoDB" id="6459796at2"/>
<name>A0A1B8HEJ7_9GAMM</name>
<sequence>MKQVQLQAMTTLVLIDGVTYQMVLPKNIVALIAKQALAMAQEFGGKIIPCDFANIKPMDADGMPFNIIDSGAENES</sequence>
<comment type="caution">
    <text evidence="1">The sequence shown here is derived from an EMBL/GenBank/DDBJ whole genome shotgun (WGS) entry which is preliminary data.</text>
</comment>
<protein>
    <submittedName>
        <fullName evidence="1">Uncharacterized protein</fullName>
    </submittedName>
</protein>
<dbReference type="RefSeq" id="WP_067402152.1">
    <property type="nucleotide sequence ID" value="NZ_LZEY01000023.1"/>
</dbReference>
<dbReference type="EMBL" id="LZEY01000023">
    <property type="protein sequence ID" value="OBU07474.1"/>
    <property type="molecule type" value="Genomic_DNA"/>
</dbReference>
<keyword evidence="2" id="KW-1185">Reference proteome</keyword>
<reference evidence="2" key="1">
    <citation type="submission" date="2016-06" db="EMBL/GenBank/DDBJ databases">
        <authorList>
            <person name="Butler K."/>
        </authorList>
    </citation>
    <scope>NUCLEOTIDE SEQUENCE [LARGE SCALE GENOMIC DNA]</scope>
    <source>
        <strain evidence="2">GCSL-Mp20</strain>
    </source>
</reference>
<evidence type="ECO:0000313" key="1">
    <source>
        <dbReference type="EMBL" id="OBU07474.1"/>
    </source>
</evidence>
<dbReference type="AlphaFoldDB" id="A0A1B8HEJ7"/>